<name>A0A918GGK9_STRGD</name>
<dbReference type="EMBL" id="BMSL01000005">
    <property type="protein sequence ID" value="GGS33987.1"/>
    <property type="molecule type" value="Genomic_DNA"/>
</dbReference>
<proteinExistence type="predicted"/>
<dbReference type="Proteomes" id="UP000653493">
    <property type="component" value="Unassembled WGS sequence"/>
</dbReference>
<dbReference type="AlphaFoldDB" id="A0A918GGK9"/>
<evidence type="ECO:0000313" key="3">
    <source>
        <dbReference type="Proteomes" id="UP000653493"/>
    </source>
</evidence>
<organism evidence="2 3">
    <name type="scientific">Streptomyces griseoviridis</name>
    <dbReference type="NCBI Taxonomy" id="45398"/>
    <lineage>
        <taxon>Bacteria</taxon>
        <taxon>Bacillati</taxon>
        <taxon>Actinomycetota</taxon>
        <taxon>Actinomycetes</taxon>
        <taxon>Kitasatosporales</taxon>
        <taxon>Streptomycetaceae</taxon>
        <taxon>Streptomyces</taxon>
    </lineage>
</organism>
<evidence type="ECO:0000256" key="1">
    <source>
        <dbReference type="SAM" id="MobiDB-lite"/>
    </source>
</evidence>
<protein>
    <submittedName>
        <fullName evidence="2">Uncharacterized protein</fullName>
    </submittedName>
</protein>
<keyword evidence="3" id="KW-1185">Reference proteome</keyword>
<evidence type="ECO:0000313" key="2">
    <source>
        <dbReference type="EMBL" id="GGS33987.1"/>
    </source>
</evidence>
<reference evidence="2" key="1">
    <citation type="journal article" date="2014" name="Int. J. Syst. Evol. Microbiol.">
        <title>Complete genome sequence of Corynebacterium casei LMG S-19264T (=DSM 44701T), isolated from a smear-ripened cheese.</title>
        <authorList>
            <consortium name="US DOE Joint Genome Institute (JGI-PGF)"/>
            <person name="Walter F."/>
            <person name="Albersmeier A."/>
            <person name="Kalinowski J."/>
            <person name="Ruckert C."/>
        </authorList>
    </citation>
    <scope>NUCLEOTIDE SEQUENCE</scope>
    <source>
        <strain evidence="2">JCM 4234</strain>
    </source>
</reference>
<feature type="region of interest" description="Disordered" evidence="1">
    <location>
        <begin position="1"/>
        <end position="39"/>
    </location>
</feature>
<reference evidence="2" key="2">
    <citation type="submission" date="2020-09" db="EMBL/GenBank/DDBJ databases">
        <authorList>
            <person name="Sun Q."/>
            <person name="Ohkuma M."/>
        </authorList>
    </citation>
    <scope>NUCLEOTIDE SEQUENCE</scope>
    <source>
        <strain evidence="2">JCM 4234</strain>
    </source>
</reference>
<accession>A0A918GGK9</accession>
<sequence>MPLPGRQEGEAARAAAEAEEVGRGVRQPGAQPAGPGVAHPRVAQAVVRLGVETGRLGVPVDTARVRHVTPVRHDPKGDTHH</sequence>
<gene>
    <name evidence="2" type="ORF">GCM10010238_23960</name>
</gene>
<comment type="caution">
    <text evidence="2">The sequence shown here is derived from an EMBL/GenBank/DDBJ whole genome shotgun (WGS) entry which is preliminary data.</text>
</comment>